<dbReference type="PANTHER" id="PTHR43369:SF2">
    <property type="entry name" value="PHOSPHORIBOSYLGLYCINAMIDE FORMYLTRANSFERASE"/>
    <property type="match status" value="1"/>
</dbReference>
<dbReference type="InterPro" id="IPR004607">
    <property type="entry name" value="GART"/>
</dbReference>
<feature type="binding site" evidence="4">
    <location>
        <position position="58"/>
    </location>
    <ligand>
        <name>(6R)-10-formyltetrahydrofolate</name>
        <dbReference type="ChEBI" id="CHEBI:195366"/>
    </ligand>
</feature>
<name>A0A2S7SV38_9BACT</name>
<organism evidence="6 7">
    <name type="scientific">Flavipsychrobacter stenotrophus</name>
    <dbReference type="NCBI Taxonomy" id="2077091"/>
    <lineage>
        <taxon>Bacteria</taxon>
        <taxon>Pseudomonadati</taxon>
        <taxon>Bacteroidota</taxon>
        <taxon>Chitinophagia</taxon>
        <taxon>Chitinophagales</taxon>
        <taxon>Chitinophagaceae</taxon>
        <taxon>Flavipsychrobacter</taxon>
    </lineage>
</organism>
<comment type="caution">
    <text evidence="4">Lacks conserved residue(s) required for the propagation of feature annotation.</text>
</comment>
<comment type="catalytic activity">
    <reaction evidence="4">
        <text>N(1)-(5-phospho-beta-D-ribosyl)glycinamide + (6R)-10-formyltetrahydrofolate = N(2)-formyl-N(1)-(5-phospho-beta-D-ribosyl)glycinamide + (6S)-5,6,7,8-tetrahydrofolate + H(+)</text>
        <dbReference type="Rhea" id="RHEA:15053"/>
        <dbReference type="ChEBI" id="CHEBI:15378"/>
        <dbReference type="ChEBI" id="CHEBI:57453"/>
        <dbReference type="ChEBI" id="CHEBI:143788"/>
        <dbReference type="ChEBI" id="CHEBI:147286"/>
        <dbReference type="ChEBI" id="CHEBI:195366"/>
        <dbReference type="EC" id="2.1.2.2"/>
    </reaction>
</comment>
<keyword evidence="3 4" id="KW-0658">Purine biosynthesis</keyword>
<dbReference type="HAMAP" id="MF_01930">
    <property type="entry name" value="PurN"/>
    <property type="match status" value="1"/>
</dbReference>
<reference evidence="6 7" key="1">
    <citation type="submission" date="2018-01" db="EMBL/GenBank/DDBJ databases">
        <title>A novel member of the phylum Bacteroidetes isolated from glacier ice.</title>
        <authorList>
            <person name="Liu Q."/>
            <person name="Xin Y.-H."/>
        </authorList>
    </citation>
    <scope>NUCLEOTIDE SEQUENCE [LARGE SCALE GENOMIC DNA]</scope>
    <source>
        <strain evidence="6 7">RB1R16</strain>
    </source>
</reference>
<dbReference type="Gene3D" id="3.40.50.170">
    <property type="entry name" value="Formyl transferase, N-terminal domain"/>
    <property type="match status" value="1"/>
</dbReference>
<dbReference type="PANTHER" id="PTHR43369">
    <property type="entry name" value="PHOSPHORIBOSYLGLYCINAMIDE FORMYLTRANSFERASE"/>
    <property type="match status" value="1"/>
</dbReference>
<dbReference type="CDD" id="cd08645">
    <property type="entry name" value="FMT_core_GART"/>
    <property type="match status" value="1"/>
</dbReference>
<dbReference type="RefSeq" id="WP_105039332.1">
    <property type="nucleotide sequence ID" value="NZ_PPSL01000003.1"/>
</dbReference>
<dbReference type="EMBL" id="PPSL01000003">
    <property type="protein sequence ID" value="PQJ10604.1"/>
    <property type="molecule type" value="Genomic_DNA"/>
</dbReference>
<evidence type="ECO:0000256" key="1">
    <source>
        <dbReference type="ARBA" id="ARBA00005054"/>
    </source>
</evidence>
<dbReference type="NCBIfam" id="TIGR00639">
    <property type="entry name" value="PurN"/>
    <property type="match status" value="1"/>
</dbReference>
<dbReference type="GO" id="GO:0006189">
    <property type="term" value="P:'de novo' IMP biosynthetic process"/>
    <property type="evidence" value="ECO:0007669"/>
    <property type="project" value="UniProtKB-UniRule"/>
</dbReference>
<dbReference type="OrthoDB" id="9806170at2"/>
<evidence type="ECO:0000256" key="2">
    <source>
        <dbReference type="ARBA" id="ARBA00022679"/>
    </source>
</evidence>
<accession>A0A2S7SV38</accession>
<dbReference type="EC" id="2.1.2.2" evidence="4"/>
<dbReference type="InterPro" id="IPR036477">
    <property type="entry name" value="Formyl_transf_N_sf"/>
</dbReference>
<feature type="domain" description="Formyl transferase N-terminal" evidence="5">
    <location>
        <begin position="4"/>
        <end position="181"/>
    </location>
</feature>
<evidence type="ECO:0000259" key="5">
    <source>
        <dbReference type="Pfam" id="PF00551"/>
    </source>
</evidence>
<dbReference type="GO" id="GO:0004644">
    <property type="term" value="F:phosphoribosylglycinamide formyltransferase activity"/>
    <property type="evidence" value="ECO:0007669"/>
    <property type="project" value="UniProtKB-UniRule"/>
</dbReference>
<feature type="active site" description="Proton donor" evidence="4">
    <location>
        <position position="103"/>
    </location>
</feature>
<comment type="caution">
    <text evidence="6">The sequence shown here is derived from an EMBL/GenBank/DDBJ whole genome shotgun (WGS) entry which is preliminary data.</text>
</comment>
<feature type="binding site" evidence="4">
    <location>
        <position position="101"/>
    </location>
    <ligand>
        <name>(6R)-10-formyltetrahydrofolate</name>
        <dbReference type="ChEBI" id="CHEBI:195366"/>
    </ligand>
</feature>
<evidence type="ECO:0000313" key="7">
    <source>
        <dbReference type="Proteomes" id="UP000239872"/>
    </source>
</evidence>
<dbReference type="Pfam" id="PF00551">
    <property type="entry name" value="Formyl_trans_N"/>
    <property type="match status" value="1"/>
</dbReference>
<dbReference type="InterPro" id="IPR002376">
    <property type="entry name" value="Formyl_transf_N"/>
</dbReference>
<evidence type="ECO:0000256" key="3">
    <source>
        <dbReference type="ARBA" id="ARBA00022755"/>
    </source>
</evidence>
<keyword evidence="2 4" id="KW-0808">Transferase</keyword>
<gene>
    <name evidence="4 6" type="primary">purN</name>
    <name evidence="6" type="ORF">CJD36_011570</name>
</gene>
<dbReference type="SUPFAM" id="SSF53328">
    <property type="entry name" value="Formyltransferase"/>
    <property type="match status" value="1"/>
</dbReference>
<evidence type="ECO:0000256" key="4">
    <source>
        <dbReference type="HAMAP-Rule" id="MF_01930"/>
    </source>
</evidence>
<comment type="function">
    <text evidence="4">Catalyzes the transfer of a formyl group from 10-formyltetrahydrofolate to 5-phospho-ribosyl-glycinamide (GAR), producing 5-phospho-ribosyl-N-formylglycinamide (FGAR) and tetrahydrofolate.</text>
</comment>
<comment type="pathway">
    <text evidence="1 4">Purine metabolism; IMP biosynthesis via de novo pathway; N(2)-formyl-N(1)-(5-phospho-D-ribosyl)glycinamide from N(1)-(5-phospho-D-ribosyl)glycinamide (10-formyl THF route): step 1/1.</text>
</comment>
<protein>
    <recommendedName>
        <fullName evidence="4">Phosphoribosylglycinamide formyltransferase</fullName>
        <ecNumber evidence="4">2.1.2.2</ecNumber>
    </recommendedName>
    <alternativeName>
        <fullName evidence="4">5'-phosphoribosylglycinamide transformylase</fullName>
    </alternativeName>
    <alternativeName>
        <fullName evidence="4">GAR transformylase</fullName>
        <shortName evidence="4">GART</shortName>
    </alternativeName>
</protein>
<keyword evidence="7" id="KW-1185">Reference proteome</keyword>
<feature type="binding site" evidence="4">
    <location>
        <begin position="12"/>
        <end position="14"/>
    </location>
    <ligand>
        <name>N(1)-(5-phospho-beta-D-ribosyl)glycinamide</name>
        <dbReference type="ChEBI" id="CHEBI:143788"/>
    </ligand>
</feature>
<feature type="site" description="Raises pKa of active site His" evidence="4">
    <location>
        <position position="144"/>
    </location>
</feature>
<dbReference type="UniPathway" id="UPA00074">
    <property type="reaction ID" value="UER00126"/>
</dbReference>
<evidence type="ECO:0000313" key="6">
    <source>
        <dbReference type="EMBL" id="PQJ10604.1"/>
    </source>
</evidence>
<dbReference type="GO" id="GO:0005829">
    <property type="term" value="C:cytosol"/>
    <property type="evidence" value="ECO:0007669"/>
    <property type="project" value="TreeGrafter"/>
</dbReference>
<dbReference type="Proteomes" id="UP000239872">
    <property type="component" value="Unassembled WGS sequence"/>
</dbReference>
<dbReference type="AlphaFoldDB" id="A0A2S7SV38"/>
<proteinExistence type="inferred from homology"/>
<comment type="similarity">
    <text evidence="4">Belongs to the GART family.</text>
</comment>
<sequence>MHSIVIFASGTGTNAQAIIDHFKQNGKAHVSLIVSNKAEAGVLEIAKREHIPFLIVDRNTFGQAMMLEQLTELKPDLIVLAGFLWKIPVSVINAFHGRIINIHPALLPKYGGKGMYGHHVHDAVVKSGDKQSGITIHHVDEVYDNGATITQAYCNILPSDSAGDVAARIHLLEHFYYPRTIEFLLEHL</sequence>